<dbReference type="InterPro" id="IPR007867">
    <property type="entry name" value="GMC_OxRtase_C"/>
</dbReference>
<dbReference type="InterPro" id="IPR000172">
    <property type="entry name" value="GMC_OxRdtase_N"/>
</dbReference>
<sequence length="536" mass="59458">MSEWDYIIVGGGSAGCVLANRLTEDARVKVLLLEAGPRDRSMWIDIPAGYTRDQLRKRFSWNFQLDALDGTARQRLPCASGRGLGGSSLINGLLYVRGQPLDYDGWDQLGNRGWSYGDVLPYFKKSENYEGRGDDSRGKDGPLIVSDIRERHVLCDAVIEAAKASGFPRNEDYNNGEQEGFGYFQATIKNGQRWSAARAFLDPARGRPNLHIETNALVSRILLEGKRAVGVAYTLHGENREARCEGEVIVSCGAIQSPGVLELSGIGQPEVLKRFGIEVHQELRGVGENYGNHFCVSMAWRINRPITFNEQARGFSLLREIMRYYISRTGLLTRPNGIVAGFVRTLPGLQTPDAQFHMAPATYDPRRRGSLEVEPGMTFAVNQCRPESRGSIHIKSAIAGNEPAIQPNFLSAEMDCQCTVAGMQIARKIMQDAAIARYTAFEIHPREKVQSYRDLLDYARHAGRGVHHFVGTCKMGSDPMSVVDERLRVHGLIGLRVIDASIMPTVPSGNTYAPTLMVAEKGADMIKQDGRRGRWE</sequence>
<dbReference type="InterPro" id="IPR036188">
    <property type="entry name" value="FAD/NAD-bd_sf"/>
</dbReference>
<name>A0ABS0PGG0_9BRAD</name>
<dbReference type="Gene3D" id="3.30.560.10">
    <property type="entry name" value="Glucose Oxidase, domain 3"/>
    <property type="match status" value="1"/>
</dbReference>
<feature type="domain" description="Glucose-methanol-choline oxidoreductase N-terminal" evidence="7">
    <location>
        <begin position="253"/>
        <end position="267"/>
    </location>
</feature>
<proteinExistence type="inferred from homology"/>
<evidence type="ECO:0000256" key="5">
    <source>
        <dbReference type="RuleBase" id="RU003968"/>
    </source>
</evidence>
<comment type="similarity">
    <text evidence="2 5">Belongs to the GMC oxidoreductase family.</text>
</comment>
<gene>
    <name evidence="8" type="ORF">HZZ13_00320</name>
</gene>
<feature type="domain" description="Glucose-methanol-choline oxidoreductase N-terminal" evidence="6">
    <location>
        <begin position="81"/>
        <end position="104"/>
    </location>
</feature>
<dbReference type="InterPro" id="IPR012132">
    <property type="entry name" value="GMC_OxRdtase"/>
</dbReference>
<evidence type="ECO:0000259" key="7">
    <source>
        <dbReference type="PROSITE" id="PS00624"/>
    </source>
</evidence>
<accession>A0ABS0PGG0</accession>
<evidence type="ECO:0000313" key="9">
    <source>
        <dbReference type="Proteomes" id="UP000807370"/>
    </source>
</evidence>
<evidence type="ECO:0000313" key="8">
    <source>
        <dbReference type="EMBL" id="MBH5396277.1"/>
    </source>
</evidence>
<dbReference type="PANTHER" id="PTHR11552:SF147">
    <property type="entry name" value="CHOLINE DEHYDROGENASE, MITOCHONDRIAL"/>
    <property type="match status" value="1"/>
</dbReference>
<dbReference type="PROSITE" id="PS00623">
    <property type="entry name" value="GMC_OXRED_1"/>
    <property type="match status" value="1"/>
</dbReference>
<keyword evidence="9" id="KW-1185">Reference proteome</keyword>
<organism evidence="8 9">
    <name type="scientific">Bradyrhizobium agreste</name>
    <dbReference type="NCBI Taxonomy" id="2751811"/>
    <lineage>
        <taxon>Bacteria</taxon>
        <taxon>Pseudomonadati</taxon>
        <taxon>Pseudomonadota</taxon>
        <taxon>Alphaproteobacteria</taxon>
        <taxon>Hyphomicrobiales</taxon>
        <taxon>Nitrobacteraceae</taxon>
        <taxon>Bradyrhizobium</taxon>
    </lineage>
</organism>
<dbReference type="Proteomes" id="UP000807370">
    <property type="component" value="Unassembled WGS sequence"/>
</dbReference>
<protein>
    <submittedName>
        <fullName evidence="8">GMC family oxidoreductase N-terminal domain-containing protein</fullName>
    </submittedName>
</protein>
<keyword evidence="3 5" id="KW-0285">Flavoprotein</keyword>
<comment type="caution">
    <text evidence="8">The sequence shown here is derived from an EMBL/GenBank/DDBJ whole genome shotgun (WGS) entry which is preliminary data.</text>
</comment>
<dbReference type="PROSITE" id="PS00624">
    <property type="entry name" value="GMC_OXRED_2"/>
    <property type="match status" value="1"/>
</dbReference>
<dbReference type="SUPFAM" id="SSF54373">
    <property type="entry name" value="FAD-linked reductases, C-terminal domain"/>
    <property type="match status" value="1"/>
</dbReference>
<keyword evidence="4 5" id="KW-0274">FAD</keyword>
<evidence type="ECO:0000256" key="2">
    <source>
        <dbReference type="ARBA" id="ARBA00010790"/>
    </source>
</evidence>
<evidence type="ECO:0000256" key="1">
    <source>
        <dbReference type="ARBA" id="ARBA00001974"/>
    </source>
</evidence>
<dbReference type="PIRSF" id="PIRSF000137">
    <property type="entry name" value="Alcohol_oxidase"/>
    <property type="match status" value="1"/>
</dbReference>
<comment type="cofactor">
    <cofactor evidence="1">
        <name>FAD</name>
        <dbReference type="ChEBI" id="CHEBI:57692"/>
    </cofactor>
</comment>
<evidence type="ECO:0000256" key="4">
    <source>
        <dbReference type="ARBA" id="ARBA00022827"/>
    </source>
</evidence>
<dbReference type="SUPFAM" id="SSF51905">
    <property type="entry name" value="FAD/NAD(P)-binding domain"/>
    <property type="match status" value="1"/>
</dbReference>
<dbReference type="Pfam" id="PF00732">
    <property type="entry name" value="GMC_oxred_N"/>
    <property type="match status" value="1"/>
</dbReference>
<dbReference type="RefSeq" id="WP_197957729.1">
    <property type="nucleotide sequence ID" value="NZ_JACCHP010000001.1"/>
</dbReference>
<dbReference type="Gene3D" id="3.50.50.60">
    <property type="entry name" value="FAD/NAD(P)-binding domain"/>
    <property type="match status" value="1"/>
</dbReference>
<reference evidence="8 9" key="1">
    <citation type="submission" date="2020-07" db="EMBL/GenBank/DDBJ databases">
        <title>Bradyrhizobium diversity isolated from nodules of indigenous legumes of Western Australia.</title>
        <authorList>
            <person name="Klepa M.S."/>
        </authorList>
    </citation>
    <scope>NUCLEOTIDE SEQUENCE [LARGE SCALE GENOMIC DNA]</scope>
    <source>
        <strain evidence="8 9">CNPSo 4010</strain>
    </source>
</reference>
<evidence type="ECO:0000256" key="3">
    <source>
        <dbReference type="ARBA" id="ARBA00022630"/>
    </source>
</evidence>
<dbReference type="PANTHER" id="PTHR11552">
    <property type="entry name" value="GLUCOSE-METHANOL-CHOLINE GMC OXIDOREDUCTASE"/>
    <property type="match status" value="1"/>
</dbReference>
<dbReference type="Pfam" id="PF05199">
    <property type="entry name" value="GMC_oxred_C"/>
    <property type="match status" value="1"/>
</dbReference>
<evidence type="ECO:0000259" key="6">
    <source>
        <dbReference type="PROSITE" id="PS00623"/>
    </source>
</evidence>
<dbReference type="EMBL" id="JACCHP010000001">
    <property type="protein sequence ID" value="MBH5396277.1"/>
    <property type="molecule type" value="Genomic_DNA"/>
</dbReference>